<name>A0A0G1UDK1_9BACT</name>
<proteinExistence type="predicted"/>
<dbReference type="InterPro" id="IPR007016">
    <property type="entry name" value="O-antigen_ligase-rel_domated"/>
</dbReference>
<gene>
    <name evidence="7" type="ORF">UX78_C0016G0008</name>
</gene>
<accession>A0A0G1UDK1</accession>
<dbReference type="AlphaFoldDB" id="A0A0G1UDK1"/>
<feature type="transmembrane region" description="Helical" evidence="5">
    <location>
        <begin position="185"/>
        <end position="213"/>
    </location>
</feature>
<keyword evidence="4 5" id="KW-0472">Membrane</keyword>
<feature type="transmembrane region" description="Helical" evidence="5">
    <location>
        <begin position="113"/>
        <end position="131"/>
    </location>
</feature>
<evidence type="ECO:0000256" key="2">
    <source>
        <dbReference type="ARBA" id="ARBA00022692"/>
    </source>
</evidence>
<dbReference type="GO" id="GO:0016020">
    <property type="term" value="C:membrane"/>
    <property type="evidence" value="ECO:0007669"/>
    <property type="project" value="UniProtKB-SubCell"/>
</dbReference>
<evidence type="ECO:0000259" key="6">
    <source>
        <dbReference type="Pfam" id="PF04932"/>
    </source>
</evidence>
<feature type="transmembrane region" description="Helical" evidence="5">
    <location>
        <begin position="30"/>
        <end position="48"/>
    </location>
</feature>
<dbReference type="Pfam" id="PF04932">
    <property type="entry name" value="Wzy_C"/>
    <property type="match status" value="1"/>
</dbReference>
<dbReference type="EMBL" id="LCNM01000016">
    <property type="protein sequence ID" value="KKU55790.1"/>
    <property type="molecule type" value="Genomic_DNA"/>
</dbReference>
<evidence type="ECO:0000313" key="8">
    <source>
        <dbReference type="Proteomes" id="UP000034607"/>
    </source>
</evidence>
<evidence type="ECO:0000256" key="3">
    <source>
        <dbReference type="ARBA" id="ARBA00022989"/>
    </source>
</evidence>
<feature type="transmembrane region" description="Helical" evidence="5">
    <location>
        <begin position="308"/>
        <end position="326"/>
    </location>
</feature>
<evidence type="ECO:0000256" key="4">
    <source>
        <dbReference type="ARBA" id="ARBA00023136"/>
    </source>
</evidence>
<feature type="domain" description="O-antigen ligase-related" evidence="6">
    <location>
        <begin position="188"/>
        <end position="324"/>
    </location>
</feature>
<feature type="transmembrane region" description="Helical" evidence="5">
    <location>
        <begin position="55"/>
        <end position="76"/>
    </location>
</feature>
<feature type="transmembrane region" description="Helical" evidence="5">
    <location>
        <begin position="151"/>
        <end position="173"/>
    </location>
</feature>
<sequence length="381" mass="43298">MNTKAVIFGLLITSFIIGNIYRFSFFSPQVRISFLDISVIILTIVSLVRNKGRIIIKSVAVFAVVSLFSLLLSTRYGLPAQMIGSFYWLRWVMYTSLPILFANSVSSLSLRRLMIILSLVIISVSWLQYIYFPDIRPWFYLGWDLHYYRVAGSFLDPGFTGLMLVFILIYLSISPLRSLPVSSLLWGLAYLGLALTYSRSSYLAFLVAMAYIALVNHSAKFFTLILLLFTLTIFWLPRSPDGEGVKLERTRSIQARLDSWRNGLIIWRDHPLLGVGFNVYRYAQKEYGFITSADWQQTHAGSGVDSSLLFVGATTGIIGLAAYLYYLRYLYSVSSPLLRASLLAVLSHSLFLNSFFYPFVLVWLSLIFVFSKVDISPPLHS</sequence>
<dbReference type="PANTHER" id="PTHR37422">
    <property type="entry name" value="TEICHURONIC ACID BIOSYNTHESIS PROTEIN TUAE"/>
    <property type="match status" value="1"/>
</dbReference>
<evidence type="ECO:0000256" key="1">
    <source>
        <dbReference type="ARBA" id="ARBA00004141"/>
    </source>
</evidence>
<comment type="subcellular location">
    <subcellularLocation>
        <location evidence="1">Membrane</location>
        <topology evidence="1">Multi-pass membrane protein</topology>
    </subcellularLocation>
</comment>
<dbReference type="Proteomes" id="UP000034607">
    <property type="component" value="Unassembled WGS sequence"/>
</dbReference>
<keyword evidence="2 5" id="KW-0812">Transmembrane</keyword>
<evidence type="ECO:0000313" key="7">
    <source>
        <dbReference type="EMBL" id="KKU55790.1"/>
    </source>
</evidence>
<keyword evidence="3 5" id="KW-1133">Transmembrane helix</keyword>
<dbReference type="InterPro" id="IPR051533">
    <property type="entry name" value="WaaL-like"/>
</dbReference>
<evidence type="ECO:0000256" key="5">
    <source>
        <dbReference type="SAM" id="Phobius"/>
    </source>
</evidence>
<reference evidence="7 8" key="1">
    <citation type="journal article" date="2015" name="Nature">
        <title>rRNA introns, odd ribosomes, and small enigmatic genomes across a large radiation of phyla.</title>
        <authorList>
            <person name="Brown C.T."/>
            <person name="Hug L.A."/>
            <person name="Thomas B.C."/>
            <person name="Sharon I."/>
            <person name="Castelle C.J."/>
            <person name="Singh A."/>
            <person name="Wilkins M.J."/>
            <person name="Williams K.H."/>
            <person name="Banfield J.F."/>
        </authorList>
    </citation>
    <scope>NUCLEOTIDE SEQUENCE [LARGE SCALE GENOMIC DNA]</scope>
</reference>
<protein>
    <recommendedName>
        <fullName evidence="6">O-antigen ligase-related domain-containing protein</fullName>
    </recommendedName>
</protein>
<organism evidence="7 8">
    <name type="scientific">Candidatus Amesbacteria bacterium GW2011_GWA2_47_11</name>
    <dbReference type="NCBI Taxonomy" id="1618357"/>
    <lineage>
        <taxon>Bacteria</taxon>
        <taxon>Candidatus Amesiibacteriota</taxon>
    </lineage>
</organism>
<feature type="transmembrane region" description="Helical" evidence="5">
    <location>
        <begin position="5"/>
        <end position="24"/>
    </location>
</feature>
<feature type="transmembrane region" description="Helical" evidence="5">
    <location>
        <begin position="88"/>
        <end position="106"/>
    </location>
</feature>
<feature type="transmembrane region" description="Helical" evidence="5">
    <location>
        <begin position="346"/>
        <end position="370"/>
    </location>
</feature>
<comment type="caution">
    <text evidence="7">The sequence shown here is derived from an EMBL/GenBank/DDBJ whole genome shotgun (WGS) entry which is preliminary data.</text>
</comment>
<dbReference type="PANTHER" id="PTHR37422:SF13">
    <property type="entry name" value="LIPOPOLYSACCHARIDE BIOSYNTHESIS PROTEIN PA4999-RELATED"/>
    <property type="match status" value="1"/>
</dbReference>